<dbReference type="EMBL" id="BSFQ01000042">
    <property type="protein sequence ID" value="GLL15163.1"/>
    <property type="molecule type" value="Genomic_DNA"/>
</dbReference>
<dbReference type="Gene3D" id="1.20.140.10">
    <property type="entry name" value="Butyryl-CoA Dehydrogenase, subunit A, domain 3"/>
    <property type="match status" value="1"/>
</dbReference>
<dbReference type="Proteomes" id="UP001143463">
    <property type="component" value="Unassembled WGS sequence"/>
</dbReference>
<proteinExistence type="inferred from homology"/>
<comment type="cofactor">
    <cofactor evidence="1">
        <name>FAD</name>
        <dbReference type="ChEBI" id="CHEBI:57692"/>
    </cofactor>
</comment>
<evidence type="ECO:0000313" key="9">
    <source>
        <dbReference type="Proteomes" id="UP001143463"/>
    </source>
</evidence>
<dbReference type="PANTHER" id="PTHR43884">
    <property type="entry name" value="ACYL-COA DEHYDROGENASE"/>
    <property type="match status" value="1"/>
</dbReference>
<dbReference type="InterPro" id="IPR009075">
    <property type="entry name" value="AcylCo_DH/oxidase_C"/>
</dbReference>
<dbReference type="SUPFAM" id="SSF47203">
    <property type="entry name" value="Acyl-CoA dehydrogenase C-terminal domain-like"/>
    <property type="match status" value="1"/>
</dbReference>
<accession>A0A9W6NZP9</accession>
<reference evidence="8" key="2">
    <citation type="submission" date="2023-01" db="EMBL/GenBank/DDBJ databases">
        <authorList>
            <person name="Sun Q."/>
            <person name="Evtushenko L."/>
        </authorList>
    </citation>
    <scope>NUCLEOTIDE SEQUENCE</scope>
    <source>
        <strain evidence="8">VKM Ac-1069</strain>
    </source>
</reference>
<dbReference type="Gene3D" id="1.10.540.10">
    <property type="entry name" value="Acyl-CoA dehydrogenase/oxidase, N-terminal domain"/>
    <property type="match status" value="1"/>
</dbReference>
<keyword evidence="3" id="KW-0285">Flavoprotein</keyword>
<dbReference type="GO" id="GO:0050660">
    <property type="term" value="F:flavin adenine dinucleotide binding"/>
    <property type="evidence" value="ECO:0007669"/>
    <property type="project" value="InterPro"/>
</dbReference>
<name>A0A9W6NZP9_9PSEU</name>
<dbReference type="Pfam" id="PF02771">
    <property type="entry name" value="Acyl-CoA_dh_N"/>
    <property type="match status" value="1"/>
</dbReference>
<dbReference type="Pfam" id="PF00441">
    <property type="entry name" value="Acyl-CoA_dh_1"/>
    <property type="match status" value="1"/>
</dbReference>
<protein>
    <submittedName>
        <fullName evidence="8">Acyl-CoA dehydrogenase</fullName>
    </submittedName>
</protein>
<sequence length="358" mass="37387">MIPRLTPDADAEDLRAAVRDFLARHTEPAREPDRPWDPTVWKRLAGELGVVALDVPEAAGGAGATFREVGVVAEELGRSLARLPWFSTAVLGVGVLLHTGGNDELLAELAAGSTTATLAEREAPSGQATRAEEDAGGWRLTGGKTLVVEGATADLLFAVAAVDGEPALFVVDAEADGLIRAPMRALDPNRQLADVVFDRTPATLLAADAQAVLDRVHDRAASALACEQTGGAAAALELSATYAAQRLQFGRPIGSFQAIKHRCADMAVRVEAARSASLWAAATAADDPAELPTAAATAALVCGDAYRWVAAETVQVHGGIGFTWEHPAHLHVRRAATTAVLVAEHAAHRETLLARLGI</sequence>
<dbReference type="InterPro" id="IPR009100">
    <property type="entry name" value="AcylCoA_DH/oxidase_NM_dom_sf"/>
</dbReference>
<organism evidence="8 9">
    <name type="scientific">Pseudonocardia halophobica</name>
    <dbReference type="NCBI Taxonomy" id="29401"/>
    <lineage>
        <taxon>Bacteria</taxon>
        <taxon>Bacillati</taxon>
        <taxon>Actinomycetota</taxon>
        <taxon>Actinomycetes</taxon>
        <taxon>Pseudonocardiales</taxon>
        <taxon>Pseudonocardiaceae</taxon>
        <taxon>Pseudonocardia</taxon>
    </lineage>
</organism>
<dbReference type="InterPro" id="IPR036250">
    <property type="entry name" value="AcylCo_DH-like_C"/>
</dbReference>
<comment type="similarity">
    <text evidence="2">Belongs to the acyl-CoA dehydrogenase family.</text>
</comment>
<evidence type="ECO:0000256" key="3">
    <source>
        <dbReference type="ARBA" id="ARBA00022630"/>
    </source>
</evidence>
<comment type="caution">
    <text evidence="8">The sequence shown here is derived from an EMBL/GenBank/DDBJ whole genome shotgun (WGS) entry which is preliminary data.</text>
</comment>
<gene>
    <name evidence="8" type="primary">acd_11</name>
    <name evidence="8" type="ORF">GCM10017577_63120</name>
</gene>
<evidence type="ECO:0000256" key="2">
    <source>
        <dbReference type="ARBA" id="ARBA00009347"/>
    </source>
</evidence>
<dbReference type="SUPFAM" id="SSF56645">
    <property type="entry name" value="Acyl-CoA dehydrogenase NM domain-like"/>
    <property type="match status" value="1"/>
</dbReference>
<dbReference type="Gene3D" id="2.40.110.10">
    <property type="entry name" value="Butyryl-CoA Dehydrogenase, subunit A, domain 2"/>
    <property type="match status" value="1"/>
</dbReference>
<evidence type="ECO:0000256" key="1">
    <source>
        <dbReference type="ARBA" id="ARBA00001974"/>
    </source>
</evidence>
<dbReference type="InterPro" id="IPR046373">
    <property type="entry name" value="Acyl-CoA_Oxase/DH_mid-dom_sf"/>
</dbReference>
<dbReference type="InterPro" id="IPR013786">
    <property type="entry name" value="AcylCoA_DH/ox_N"/>
</dbReference>
<evidence type="ECO:0000313" key="8">
    <source>
        <dbReference type="EMBL" id="GLL15163.1"/>
    </source>
</evidence>
<feature type="domain" description="Acyl-CoA dehydrogenase/oxidase C-terminal" evidence="6">
    <location>
        <begin position="223"/>
        <end position="340"/>
    </location>
</feature>
<dbReference type="PANTHER" id="PTHR43884:SF20">
    <property type="entry name" value="ACYL-COA DEHYDROGENASE FADE28"/>
    <property type="match status" value="1"/>
</dbReference>
<dbReference type="GO" id="GO:0003995">
    <property type="term" value="F:acyl-CoA dehydrogenase activity"/>
    <property type="evidence" value="ECO:0007669"/>
    <property type="project" value="TreeGrafter"/>
</dbReference>
<keyword evidence="4" id="KW-0274">FAD</keyword>
<dbReference type="RefSeq" id="WP_037048934.1">
    <property type="nucleotide sequence ID" value="NZ_BAAAUZ010000003.1"/>
</dbReference>
<reference evidence="8" key="1">
    <citation type="journal article" date="2014" name="Int. J. Syst. Evol. Microbiol.">
        <title>Complete genome sequence of Corynebacterium casei LMG S-19264T (=DSM 44701T), isolated from a smear-ripened cheese.</title>
        <authorList>
            <consortium name="US DOE Joint Genome Institute (JGI-PGF)"/>
            <person name="Walter F."/>
            <person name="Albersmeier A."/>
            <person name="Kalinowski J."/>
            <person name="Ruckert C."/>
        </authorList>
    </citation>
    <scope>NUCLEOTIDE SEQUENCE</scope>
    <source>
        <strain evidence="8">VKM Ac-1069</strain>
    </source>
</reference>
<feature type="domain" description="Acyl-CoA dehydrogenase/oxidase N-terminal" evidence="7">
    <location>
        <begin position="10"/>
        <end position="105"/>
    </location>
</feature>
<dbReference type="InterPro" id="IPR037069">
    <property type="entry name" value="AcylCoA_DH/ox_N_sf"/>
</dbReference>
<evidence type="ECO:0000259" key="6">
    <source>
        <dbReference type="Pfam" id="PF00441"/>
    </source>
</evidence>
<evidence type="ECO:0000256" key="5">
    <source>
        <dbReference type="ARBA" id="ARBA00023002"/>
    </source>
</evidence>
<evidence type="ECO:0000256" key="4">
    <source>
        <dbReference type="ARBA" id="ARBA00022827"/>
    </source>
</evidence>
<keyword evidence="5" id="KW-0560">Oxidoreductase</keyword>
<dbReference type="AlphaFoldDB" id="A0A9W6NZP9"/>
<evidence type="ECO:0000259" key="7">
    <source>
        <dbReference type="Pfam" id="PF02771"/>
    </source>
</evidence>
<keyword evidence="9" id="KW-1185">Reference proteome</keyword>